<dbReference type="Proteomes" id="UP000822688">
    <property type="component" value="Chromosome 3"/>
</dbReference>
<feature type="compositionally biased region" description="Polar residues" evidence="2">
    <location>
        <begin position="1257"/>
        <end position="1274"/>
    </location>
</feature>
<feature type="region of interest" description="Disordered" evidence="2">
    <location>
        <begin position="1098"/>
        <end position="1138"/>
    </location>
</feature>
<evidence type="ECO:0000256" key="1">
    <source>
        <dbReference type="ARBA" id="ARBA00023125"/>
    </source>
</evidence>
<feature type="compositionally biased region" description="Pro residues" evidence="2">
    <location>
        <begin position="1303"/>
        <end position="1314"/>
    </location>
</feature>
<organism evidence="3 4">
    <name type="scientific">Ceratodon purpureus</name>
    <name type="common">Fire moss</name>
    <name type="synonym">Dicranum purpureum</name>
    <dbReference type="NCBI Taxonomy" id="3225"/>
    <lineage>
        <taxon>Eukaryota</taxon>
        <taxon>Viridiplantae</taxon>
        <taxon>Streptophyta</taxon>
        <taxon>Embryophyta</taxon>
        <taxon>Bryophyta</taxon>
        <taxon>Bryophytina</taxon>
        <taxon>Bryopsida</taxon>
        <taxon>Dicranidae</taxon>
        <taxon>Pseudoditrichales</taxon>
        <taxon>Ditrichaceae</taxon>
        <taxon>Ceratodon</taxon>
    </lineage>
</organism>
<protein>
    <recommendedName>
        <fullName evidence="5">Homeobox domain-containing protein</fullName>
    </recommendedName>
</protein>
<feature type="region of interest" description="Disordered" evidence="2">
    <location>
        <begin position="21"/>
        <end position="47"/>
    </location>
</feature>
<dbReference type="PANTHER" id="PTHR33400">
    <property type="entry name" value="ZINC FINGER CCCH DOMAIN-CONTAINING PROTEIN 6-RELATED"/>
    <property type="match status" value="1"/>
</dbReference>
<keyword evidence="1" id="KW-0238">DNA-binding</keyword>
<feature type="region of interest" description="Disordered" evidence="2">
    <location>
        <begin position="619"/>
        <end position="688"/>
    </location>
</feature>
<dbReference type="EMBL" id="CM026423">
    <property type="protein sequence ID" value="KAG0583864.1"/>
    <property type="molecule type" value="Genomic_DNA"/>
</dbReference>
<keyword evidence="4" id="KW-1185">Reference proteome</keyword>
<feature type="compositionally biased region" description="Polar residues" evidence="2">
    <location>
        <begin position="675"/>
        <end position="686"/>
    </location>
</feature>
<evidence type="ECO:0008006" key="5">
    <source>
        <dbReference type="Google" id="ProtNLM"/>
    </source>
</evidence>
<dbReference type="SUPFAM" id="SSF47676">
    <property type="entry name" value="Conserved domain common to transcription factors TFIIS, elongin A, CRSP70"/>
    <property type="match status" value="1"/>
</dbReference>
<feature type="compositionally biased region" description="Polar residues" evidence="2">
    <location>
        <begin position="1110"/>
        <end position="1124"/>
    </location>
</feature>
<comment type="caution">
    <text evidence="3">The sequence shown here is derived from an EMBL/GenBank/DDBJ whole genome shotgun (WGS) entry which is preliminary data.</text>
</comment>
<evidence type="ECO:0000313" key="4">
    <source>
        <dbReference type="Proteomes" id="UP000822688"/>
    </source>
</evidence>
<evidence type="ECO:0000313" key="3">
    <source>
        <dbReference type="EMBL" id="KAG0583864.1"/>
    </source>
</evidence>
<dbReference type="PANTHER" id="PTHR33400:SF6">
    <property type="entry name" value="HOMEOBOX PROTEIN LUMINIDEPENDENS"/>
    <property type="match status" value="1"/>
</dbReference>
<gene>
    <name evidence="3" type="ORF">KC19_3G167200</name>
</gene>
<reference evidence="3" key="1">
    <citation type="submission" date="2020-06" db="EMBL/GenBank/DDBJ databases">
        <title>WGS assembly of Ceratodon purpureus strain R40.</title>
        <authorList>
            <person name="Carey S.B."/>
            <person name="Jenkins J."/>
            <person name="Shu S."/>
            <person name="Lovell J.T."/>
            <person name="Sreedasyam A."/>
            <person name="Maumus F."/>
            <person name="Tiley G.P."/>
            <person name="Fernandez-Pozo N."/>
            <person name="Barry K."/>
            <person name="Chen C."/>
            <person name="Wang M."/>
            <person name="Lipzen A."/>
            <person name="Daum C."/>
            <person name="Saski C.A."/>
            <person name="Payton A.C."/>
            <person name="Mcbreen J.C."/>
            <person name="Conrad R.E."/>
            <person name="Kollar L.M."/>
            <person name="Olsson S."/>
            <person name="Huttunen S."/>
            <person name="Landis J.B."/>
            <person name="Wickett N.J."/>
            <person name="Johnson M.G."/>
            <person name="Rensing S.A."/>
            <person name="Grimwood J."/>
            <person name="Schmutz J."/>
            <person name="Mcdaniel S.F."/>
        </authorList>
    </citation>
    <scope>NUCLEOTIDE SEQUENCE</scope>
    <source>
        <strain evidence="3">R40</strain>
    </source>
</reference>
<dbReference type="InterPro" id="IPR035441">
    <property type="entry name" value="TFIIS/LEDGF_dom_sf"/>
</dbReference>
<feature type="compositionally biased region" description="Polar residues" evidence="2">
    <location>
        <begin position="497"/>
        <end position="510"/>
    </location>
</feature>
<feature type="region of interest" description="Disordered" evidence="2">
    <location>
        <begin position="489"/>
        <end position="520"/>
    </location>
</feature>
<feature type="region of interest" description="Disordered" evidence="2">
    <location>
        <begin position="1255"/>
        <end position="1369"/>
    </location>
</feature>
<sequence>MEVDGTVFERLAKSEIVMEDDTGEEEEVVVVEEEEEEEEKVEGSEGDGKLMQSLSEEIKVEGESDAAVVLNRLEMQSKLVNSHVEELQRIVSLQCRLTGANPLAQELASAILGTKEGKLGSSLSPETLKYLHAVFAVKDTLTKKEARDLGLISGATLTQVRDFFAMQRSRVRAFVQQFTDEAEPRSGEIGDEQLDQILGKDIGFSKLTDVDSVESLLEKMRQEKLFTQQEKLLQIILRTEQGLILRRFLEKGGLKVLCAWLIVAAADEQTTLLRQLLHVLSHLPMSCAIPLQVSSLLQPVNKLRFYFVQDVANHARILMSKWSNLFMNKVEGVPSVDSGGLGPISKDNLDVPRRVLKRERDPTVIMKRSEGGLSKIKTAEPLKGQFDLSRASVRPLPSGEIMKIPVLALAATKPSGHIPRPKSDFKSTTVGDVSPNYNTSKIKAVAAMQRNFRKIVPSKGARQPQTSIKPRLSETAVMDEIAIAQAPGVGARDPLSGPSSSTNFKTSQTPKARGAFTTDEGSKVKGAAKVAAAMSNIRSSSTFPVSEAANFATPVSRKHSLGDQQKERRKVLPVEDLGNGNRWRESTARRPVIEVGKTSRPLSADEIRKAKLRARIMQLPTAGTSGHKSTSAQDPFSSRGKPTPVGDGWSLDRYASMDGGDKPTQDGGGVLLPRPTTSNVDTTSVPKQVLDEKTFDQLLTEQAAEAKAAEAKAAEAKAAEAKEANAPDFEQAISPQISPIRENTLEQGSESTGHVSLPENDSNPDVDTNFQQATAIDVDSQPLSPSIAVALCDNFSETEDEVAEDIGVVNDPINTSPENPVVDTPAEDTVMEQAPMESECLEVIPSEPASDKVIEACLIPWVVPSVLNLNPAWGVVAGDASKELGFQASRVKREEEEIYPDLLSIPDNPKDLWDEEPLYDDTLTPEIPIEALEISSSKASSPTAVVNQVVEYSPLTNGTLPAAKIPGEPHVASTNAYGGAQQIGDAASGHDPNLLALLLSNPHLVSQLASQKGDGSLAGLSALLALGSVASQAAPTQAQILSQPTNNSNLPAAVQPQDQVANKGTYQGGQPLSNPFTETNAEPVRMVEETSIAQVPSWDASNWALPTPPASSITGSAMPSQGSNQPPPHGSVPQEFVSVGPPAYNGSFQKLPNAPYTWAPLNTLMHTSPKLFDPSLGRGRLPVMSHNVNGASGMPAADIVDDATVSSSGVPPPVYGQVGAPFNSVQGWPPPHGNNANHHQPVNVVNHHNVVPHAANSHSAQGNVNSSWAHSEQTGLPDYQHRRLPEPPLWARPPQIPNSSSLPAPPLPPYPPQPHSHSSNQYWQPQEPPNSFRPSPSPSHLPPFRQDCRPHHPSAPWHPNGTNYGHNQR</sequence>
<feature type="compositionally biased region" description="Polar residues" evidence="2">
    <location>
        <begin position="1360"/>
        <end position="1369"/>
    </location>
</feature>
<feature type="region of interest" description="Disordered" evidence="2">
    <location>
        <begin position="718"/>
        <end position="737"/>
    </location>
</feature>
<evidence type="ECO:0000256" key="2">
    <source>
        <dbReference type="SAM" id="MobiDB-lite"/>
    </source>
</evidence>
<feature type="compositionally biased region" description="Acidic residues" evidence="2">
    <location>
        <begin position="21"/>
        <end position="40"/>
    </location>
</feature>
<name>A0A8T0IJA3_CERPU</name>
<feature type="compositionally biased region" description="Pro residues" evidence="2">
    <location>
        <begin position="1286"/>
        <end position="1296"/>
    </location>
</feature>
<proteinExistence type="predicted"/>
<feature type="compositionally biased region" description="Polar residues" evidence="2">
    <location>
        <begin position="621"/>
        <end position="636"/>
    </location>
</feature>
<accession>A0A8T0IJA3</accession>
<dbReference type="GO" id="GO:0003677">
    <property type="term" value="F:DNA binding"/>
    <property type="evidence" value="ECO:0007669"/>
    <property type="project" value="UniProtKB-KW"/>
</dbReference>